<keyword evidence="1" id="KW-1133">Transmembrane helix</keyword>
<accession>A0A229SZ65</accession>
<comment type="caution">
    <text evidence="2">The sequence shown here is derived from an EMBL/GenBank/DDBJ whole genome shotgun (WGS) entry which is preliminary data.</text>
</comment>
<dbReference type="Proteomes" id="UP000215199">
    <property type="component" value="Unassembled WGS sequence"/>
</dbReference>
<feature type="transmembrane region" description="Helical" evidence="1">
    <location>
        <begin position="12"/>
        <end position="43"/>
    </location>
</feature>
<dbReference type="AlphaFoldDB" id="A0A229SZ65"/>
<feature type="transmembrane region" description="Helical" evidence="1">
    <location>
        <begin position="98"/>
        <end position="118"/>
    </location>
</feature>
<keyword evidence="1" id="KW-0812">Transmembrane</keyword>
<dbReference type="EMBL" id="NMUL01000030">
    <property type="protein sequence ID" value="OXM64162.1"/>
    <property type="molecule type" value="Genomic_DNA"/>
</dbReference>
<evidence type="ECO:0000313" key="2">
    <source>
        <dbReference type="EMBL" id="OXM64162.1"/>
    </source>
</evidence>
<evidence type="ECO:0000313" key="3">
    <source>
        <dbReference type="Proteomes" id="UP000215199"/>
    </source>
</evidence>
<name>A0A229SZ65_9PSEU</name>
<gene>
    <name evidence="2" type="ORF">CF165_27905</name>
</gene>
<feature type="transmembrane region" description="Helical" evidence="1">
    <location>
        <begin position="55"/>
        <end position="77"/>
    </location>
</feature>
<sequence length="347" mass="37781">MGRRKFGCGFWFVALTVGLPFVSGAAAAVVLALTAPAIVPFLVAADPAQFAEHRTAWWCFFGAAPLVALLLVSRGSPRSRRRRRSPTARQRWATVRRALSRAGILLLATNITALVLLLNGNVAHGPHAAQQTAILFGGSGAAGAVALIAFRLWDRWFPPGERLKPVTLAAVQAATAEAEQTLRKVRANNHRVDRMAAAVEQQLQAARLNLDFAGLCELHYESRGCADNAYQYYDMSRDVARGLAGIVVRARATVTMRVRSEVNPATGRRERPNRSAMTAAATSLALTRSRISDEVGKGLTMVKNLNARTADLKFSIRDDCGARGQRWFEDLEARTEARRQADGRLPA</sequence>
<feature type="transmembrane region" description="Helical" evidence="1">
    <location>
        <begin position="133"/>
        <end position="153"/>
    </location>
</feature>
<reference evidence="3" key="1">
    <citation type="submission" date="2017-07" db="EMBL/GenBank/DDBJ databases">
        <title>Comparative genome mining reveals phylogenetic distribution patterns of secondary metabolites in Amycolatopsis.</title>
        <authorList>
            <person name="Adamek M."/>
            <person name="Alanjary M."/>
            <person name="Sales-Ortells H."/>
            <person name="Goodfellow M."/>
            <person name="Bull A.T."/>
            <person name="Kalinowski J."/>
            <person name="Ziemert N."/>
        </authorList>
    </citation>
    <scope>NUCLEOTIDE SEQUENCE [LARGE SCALE GENOMIC DNA]</scope>
    <source>
        <strain evidence="3">H5</strain>
    </source>
</reference>
<organism evidence="2 3">
    <name type="scientific">Amycolatopsis vastitatis</name>
    <dbReference type="NCBI Taxonomy" id="1905142"/>
    <lineage>
        <taxon>Bacteria</taxon>
        <taxon>Bacillati</taxon>
        <taxon>Actinomycetota</taxon>
        <taxon>Actinomycetes</taxon>
        <taxon>Pseudonocardiales</taxon>
        <taxon>Pseudonocardiaceae</taxon>
        <taxon>Amycolatopsis</taxon>
    </lineage>
</organism>
<evidence type="ECO:0000256" key="1">
    <source>
        <dbReference type="SAM" id="Phobius"/>
    </source>
</evidence>
<dbReference type="OrthoDB" id="3385334at2"/>
<protein>
    <submittedName>
        <fullName evidence="2">Uncharacterized protein</fullName>
    </submittedName>
</protein>
<keyword evidence="1" id="KW-0472">Membrane</keyword>
<proteinExistence type="predicted"/>
<keyword evidence="3" id="KW-1185">Reference proteome</keyword>
<dbReference type="RefSeq" id="WP_093950532.1">
    <property type="nucleotide sequence ID" value="NZ_NMUL01000030.1"/>
</dbReference>